<dbReference type="RefSeq" id="WP_378251037.1">
    <property type="nucleotide sequence ID" value="NZ_JBHSKF010000021.1"/>
</dbReference>
<dbReference type="InterPro" id="IPR036195">
    <property type="entry name" value="AbfB_ABD_sf"/>
</dbReference>
<gene>
    <name evidence="2" type="ORF">ACFPM7_29085</name>
</gene>
<evidence type="ECO:0000259" key="1">
    <source>
        <dbReference type="Pfam" id="PF05270"/>
    </source>
</evidence>
<feature type="domain" description="Alpha-L-arabinofuranosidase B arabinose-binding" evidence="1">
    <location>
        <begin position="62"/>
        <end position="152"/>
    </location>
</feature>
<dbReference type="EMBL" id="JBHSKF010000021">
    <property type="protein sequence ID" value="MFC5291124.1"/>
    <property type="molecule type" value="Genomic_DNA"/>
</dbReference>
<dbReference type="SUPFAM" id="SSF75005">
    <property type="entry name" value="Arabinanase/levansucrase/invertase"/>
    <property type="match status" value="1"/>
</dbReference>
<name>A0ABW0EY21_9PSEU</name>
<evidence type="ECO:0000313" key="3">
    <source>
        <dbReference type="Proteomes" id="UP001596157"/>
    </source>
</evidence>
<proteinExistence type="predicted"/>
<keyword evidence="3" id="KW-1185">Reference proteome</keyword>
<dbReference type="Gene3D" id="2.115.10.20">
    <property type="entry name" value="Glycosyl hydrolase domain, family 43"/>
    <property type="match status" value="1"/>
</dbReference>
<dbReference type="Proteomes" id="UP001596157">
    <property type="component" value="Unassembled WGS sequence"/>
</dbReference>
<protein>
    <submittedName>
        <fullName evidence="2">AbfB domain-containing protein</fullName>
    </submittedName>
</protein>
<organism evidence="2 3">
    <name type="scientific">Actinokineospora guangxiensis</name>
    <dbReference type="NCBI Taxonomy" id="1490288"/>
    <lineage>
        <taxon>Bacteria</taxon>
        <taxon>Bacillati</taxon>
        <taxon>Actinomycetota</taxon>
        <taxon>Actinomycetes</taxon>
        <taxon>Pseudonocardiales</taxon>
        <taxon>Pseudonocardiaceae</taxon>
        <taxon>Actinokineospora</taxon>
    </lineage>
</organism>
<evidence type="ECO:0000313" key="2">
    <source>
        <dbReference type="EMBL" id="MFC5291124.1"/>
    </source>
</evidence>
<accession>A0ABW0EY21</accession>
<reference evidence="3" key="1">
    <citation type="journal article" date="2019" name="Int. J. Syst. Evol. Microbiol.">
        <title>The Global Catalogue of Microorganisms (GCM) 10K type strain sequencing project: providing services to taxonomists for standard genome sequencing and annotation.</title>
        <authorList>
            <consortium name="The Broad Institute Genomics Platform"/>
            <consortium name="The Broad Institute Genome Sequencing Center for Infectious Disease"/>
            <person name="Wu L."/>
            <person name="Ma J."/>
        </authorList>
    </citation>
    <scope>NUCLEOTIDE SEQUENCE [LARGE SCALE GENOMIC DNA]</scope>
    <source>
        <strain evidence="3">CCUG 59778</strain>
    </source>
</reference>
<dbReference type="SUPFAM" id="SSF110221">
    <property type="entry name" value="AbfB domain"/>
    <property type="match status" value="1"/>
</dbReference>
<dbReference type="InterPro" id="IPR023296">
    <property type="entry name" value="Glyco_hydro_beta-prop_sf"/>
</dbReference>
<dbReference type="InterPro" id="IPR007934">
    <property type="entry name" value="AbfB_ABD"/>
</dbReference>
<comment type="caution">
    <text evidence="2">The sequence shown here is derived from an EMBL/GenBank/DDBJ whole genome shotgun (WGS) entry which is preliminary data.</text>
</comment>
<sequence>MRYLTWAQAGDILVYHSRDYRDISGDPLNDPNRRTRVQKLYWRSDGTPDFGIPVPDGASPVRLESDNYPDRFVRHWEYRARIEADLAPLADSQFRVVAGPAGSGTVSLESTNVPGYFLRHRDFQLCVGRGDGSAPFGSDASVHRRAGLADATGRADAAFVLE</sequence>
<dbReference type="Pfam" id="PF05270">
    <property type="entry name" value="AbfB"/>
    <property type="match status" value="1"/>
</dbReference>
<dbReference type="Gene3D" id="2.80.10.50">
    <property type="match status" value="1"/>
</dbReference>